<keyword evidence="1" id="KW-1133">Transmembrane helix</keyword>
<keyword evidence="1" id="KW-0812">Transmembrane</keyword>
<keyword evidence="1" id="KW-0472">Membrane</keyword>
<comment type="caution">
    <text evidence="2">The sequence shown here is derived from an EMBL/GenBank/DDBJ whole genome shotgun (WGS) entry which is preliminary data.</text>
</comment>
<dbReference type="Proteomes" id="UP000654075">
    <property type="component" value="Unassembled WGS sequence"/>
</dbReference>
<name>A0A813GKY0_POLGL</name>
<feature type="transmembrane region" description="Helical" evidence="1">
    <location>
        <begin position="21"/>
        <end position="44"/>
    </location>
</feature>
<sequence length="147" mass="16630">LEYRTWLGTNACFIHKESRRTVSVVFSVFNHGFVIVSFLIAVFLPNPVGNIASREQMRAMSQLVTKRAARALHRRKAAENQRRIARPLQANRMRILGGGSPLNLTERHWRLPGARFLGVVLVGFRSEHFLPDAQSAVPVTPKSQQFV</sequence>
<reference evidence="2" key="1">
    <citation type="submission" date="2021-02" db="EMBL/GenBank/DDBJ databases">
        <authorList>
            <person name="Dougan E. K."/>
            <person name="Rhodes N."/>
            <person name="Thang M."/>
            <person name="Chan C."/>
        </authorList>
    </citation>
    <scope>NUCLEOTIDE SEQUENCE</scope>
</reference>
<protein>
    <submittedName>
        <fullName evidence="2">Uncharacterized protein</fullName>
    </submittedName>
</protein>
<proteinExistence type="predicted"/>
<evidence type="ECO:0000256" key="1">
    <source>
        <dbReference type="SAM" id="Phobius"/>
    </source>
</evidence>
<dbReference type="EMBL" id="CAJNNV010028190">
    <property type="protein sequence ID" value="CAE8623544.1"/>
    <property type="molecule type" value="Genomic_DNA"/>
</dbReference>
<gene>
    <name evidence="2" type="ORF">PGLA1383_LOCUS40809</name>
</gene>
<dbReference type="AlphaFoldDB" id="A0A813GKY0"/>
<accession>A0A813GKY0</accession>
<dbReference type="OrthoDB" id="421979at2759"/>
<evidence type="ECO:0000313" key="3">
    <source>
        <dbReference type="Proteomes" id="UP000654075"/>
    </source>
</evidence>
<feature type="non-terminal residue" evidence="2">
    <location>
        <position position="147"/>
    </location>
</feature>
<keyword evidence="3" id="KW-1185">Reference proteome</keyword>
<organism evidence="2 3">
    <name type="scientific">Polarella glacialis</name>
    <name type="common">Dinoflagellate</name>
    <dbReference type="NCBI Taxonomy" id="89957"/>
    <lineage>
        <taxon>Eukaryota</taxon>
        <taxon>Sar</taxon>
        <taxon>Alveolata</taxon>
        <taxon>Dinophyceae</taxon>
        <taxon>Suessiales</taxon>
        <taxon>Suessiaceae</taxon>
        <taxon>Polarella</taxon>
    </lineage>
</organism>
<evidence type="ECO:0000313" key="2">
    <source>
        <dbReference type="EMBL" id="CAE8623544.1"/>
    </source>
</evidence>